<accession>A0AAU9IY43</accession>
<proteinExistence type="inferred from homology"/>
<dbReference type="GO" id="GO:0061608">
    <property type="term" value="F:nuclear import signal receptor activity"/>
    <property type="evidence" value="ECO:0007669"/>
    <property type="project" value="InterPro"/>
</dbReference>
<dbReference type="Proteomes" id="UP001162131">
    <property type="component" value="Unassembled WGS sequence"/>
</dbReference>
<gene>
    <name evidence="7" type="ORF">BSTOLATCC_MIC8526</name>
</gene>
<dbReference type="EMBL" id="CAJZBQ010000010">
    <property type="protein sequence ID" value="CAG9313253.1"/>
    <property type="molecule type" value="Genomic_DNA"/>
</dbReference>
<dbReference type="PROSITE" id="PS51214">
    <property type="entry name" value="IBB"/>
    <property type="match status" value="1"/>
</dbReference>
<evidence type="ECO:0000256" key="4">
    <source>
        <dbReference type="ARBA" id="ARBA00022927"/>
    </source>
</evidence>
<evidence type="ECO:0000313" key="8">
    <source>
        <dbReference type="Proteomes" id="UP001162131"/>
    </source>
</evidence>
<dbReference type="PIRSF" id="PIRSF005673">
    <property type="entry name" value="Importin_alpha"/>
    <property type="match status" value="1"/>
</dbReference>
<evidence type="ECO:0000256" key="3">
    <source>
        <dbReference type="ARBA" id="ARBA00022737"/>
    </source>
</evidence>
<dbReference type="InterPro" id="IPR036975">
    <property type="entry name" value="Importin-a_IBB_sf"/>
</dbReference>
<evidence type="ECO:0000256" key="5">
    <source>
        <dbReference type="PIRNR" id="PIRNR005673"/>
    </source>
</evidence>
<dbReference type="InterPro" id="IPR016024">
    <property type="entry name" value="ARM-type_fold"/>
</dbReference>
<evidence type="ECO:0000259" key="6">
    <source>
        <dbReference type="PROSITE" id="PS51214"/>
    </source>
</evidence>
<dbReference type="Gene3D" id="1.20.5.690">
    <property type="entry name" value="Importin-alpha, importin-beta-binding domain"/>
    <property type="match status" value="1"/>
</dbReference>
<evidence type="ECO:0000256" key="1">
    <source>
        <dbReference type="ARBA" id="ARBA00010394"/>
    </source>
</evidence>
<comment type="caution">
    <text evidence="7">The sequence shown here is derived from an EMBL/GenBank/DDBJ whole genome shotgun (WGS) entry which is preliminary data.</text>
</comment>
<dbReference type="SUPFAM" id="SSF48371">
    <property type="entry name" value="ARM repeat"/>
    <property type="match status" value="1"/>
</dbReference>
<dbReference type="Pfam" id="PF01749">
    <property type="entry name" value="IBB"/>
    <property type="match status" value="1"/>
</dbReference>
<dbReference type="SMART" id="SM00185">
    <property type="entry name" value="ARM"/>
    <property type="match status" value="4"/>
</dbReference>
<sequence length="524" mass="59097">MQKTSERLLDRNKEFQKSIDPEEFAKSRESFSVELRKSKRLETVLKRRAICTETETSEVPFVLLSIFPQLSNPAVDRRAKLECLIQIFNTQNSYEIVKFALIELRKYLASSDKNPPIQDIFELGFVSYLISFLNQNNPCDIISESAWCLCNLAAGNNSCCLFLVDQGILEAAFPLIDIKNLEISEHIIWCIANLAGESEEIRKAIASYHYIETILDLVEIQDLPLNIYDVSWFCLSNIFRSFAPSIELLESVVRTIKKFLRSKHSNIASNCLFILSYLSNLGKEHANTIINSGILSEILPLMHALEINIQYPAIKIFGNILSEGRQETQALINMRILDYLASTVSSISKKIRKESLFALSNVTAGTKTQIAQAVDHIVMINAMKKLSDSSREVKLEASYVFSNAIHGGSCDSILKLVGSGLLKYVSQALQYSELAFAKNLVFICKGVLDAYEYGLQNKIPFDFDVIDLFKDSGCLEGLEDLKDEIQVQDQGLYNEIVEILSKYFGYGEDEGVQGESERISTYSF</sequence>
<dbReference type="GO" id="GO:0005737">
    <property type="term" value="C:cytoplasm"/>
    <property type="evidence" value="ECO:0007669"/>
    <property type="project" value="InterPro"/>
</dbReference>
<dbReference type="GO" id="GO:0006606">
    <property type="term" value="P:protein import into nucleus"/>
    <property type="evidence" value="ECO:0007669"/>
    <property type="project" value="InterPro"/>
</dbReference>
<comment type="similarity">
    <text evidence="1 5">Belongs to the importin alpha family.</text>
</comment>
<keyword evidence="8" id="KW-1185">Reference proteome</keyword>
<evidence type="ECO:0000313" key="7">
    <source>
        <dbReference type="EMBL" id="CAG9313253.1"/>
    </source>
</evidence>
<protein>
    <recommendedName>
        <fullName evidence="5">Importin subunit alpha</fullName>
    </recommendedName>
</protein>
<dbReference type="PANTHER" id="PTHR23316">
    <property type="entry name" value="IMPORTIN ALPHA"/>
    <property type="match status" value="1"/>
</dbReference>
<dbReference type="InterPro" id="IPR024931">
    <property type="entry name" value="Importin_alpha"/>
</dbReference>
<feature type="domain" description="IBB" evidence="6">
    <location>
        <begin position="1"/>
        <end position="57"/>
    </location>
</feature>
<dbReference type="InterPro" id="IPR000225">
    <property type="entry name" value="Armadillo"/>
</dbReference>
<dbReference type="Pfam" id="PF00514">
    <property type="entry name" value="Arm"/>
    <property type="match status" value="1"/>
</dbReference>
<keyword evidence="2 5" id="KW-0813">Transport</keyword>
<keyword evidence="3" id="KW-0677">Repeat</keyword>
<evidence type="ECO:0000256" key="2">
    <source>
        <dbReference type="ARBA" id="ARBA00022448"/>
    </source>
</evidence>
<dbReference type="InterPro" id="IPR011989">
    <property type="entry name" value="ARM-like"/>
</dbReference>
<dbReference type="Gene3D" id="1.25.10.10">
    <property type="entry name" value="Leucine-rich Repeat Variant"/>
    <property type="match status" value="1"/>
</dbReference>
<name>A0AAU9IY43_9CILI</name>
<reference evidence="7" key="1">
    <citation type="submission" date="2021-09" db="EMBL/GenBank/DDBJ databases">
        <authorList>
            <consortium name="AG Swart"/>
            <person name="Singh M."/>
            <person name="Singh A."/>
            <person name="Seah K."/>
            <person name="Emmerich C."/>
        </authorList>
    </citation>
    <scope>NUCLEOTIDE SEQUENCE</scope>
    <source>
        <strain evidence="7">ATCC30299</strain>
    </source>
</reference>
<dbReference type="InterPro" id="IPR002652">
    <property type="entry name" value="Importin-a_IBB"/>
</dbReference>
<organism evidence="7 8">
    <name type="scientific">Blepharisma stoltei</name>
    <dbReference type="NCBI Taxonomy" id="1481888"/>
    <lineage>
        <taxon>Eukaryota</taxon>
        <taxon>Sar</taxon>
        <taxon>Alveolata</taxon>
        <taxon>Ciliophora</taxon>
        <taxon>Postciliodesmatophora</taxon>
        <taxon>Heterotrichea</taxon>
        <taxon>Heterotrichida</taxon>
        <taxon>Blepharismidae</taxon>
        <taxon>Blepharisma</taxon>
    </lineage>
</organism>
<dbReference type="AlphaFoldDB" id="A0AAU9IY43"/>
<keyword evidence="4 5" id="KW-0653">Protein transport</keyword>